<dbReference type="GO" id="GO:0034220">
    <property type="term" value="P:monoatomic ion transmembrane transport"/>
    <property type="evidence" value="ECO:0007669"/>
    <property type="project" value="UniProtKB-KW"/>
</dbReference>
<feature type="transmembrane region" description="Helical" evidence="12">
    <location>
        <begin position="30"/>
        <end position="49"/>
    </location>
</feature>
<evidence type="ECO:0000256" key="2">
    <source>
        <dbReference type="ARBA" id="ARBA00004651"/>
    </source>
</evidence>
<comment type="similarity">
    <text evidence="12">Belongs to the pannexin family.</text>
</comment>
<evidence type="ECO:0000256" key="1">
    <source>
        <dbReference type="ARBA" id="ARBA00004610"/>
    </source>
</evidence>
<evidence type="ECO:0000256" key="4">
    <source>
        <dbReference type="ARBA" id="ARBA00022475"/>
    </source>
</evidence>
<evidence type="ECO:0000256" key="10">
    <source>
        <dbReference type="ARBA" id="ARBA00023136"/>
    </source>
</evidence>
<comment type="subcellular location">
    <subcellularLocation>
        <location evidence="1">Cell junction</location>
        <location evidence="1">Gap junction</location>
    </subcellularLocation>
    <subcellularLocation>
        <location evidence="2 12">Cell membrane</location>
        <topology evidence="2 12">Multi-pass membrane protein</topology>
    </subcellularLocation>
</comment>
<keyword evidence="13" id="KW-1185">Reference proteome</keyword>
<keyword evidence="9 12" id="KW-0406">Ion transport</keyword>
<keyword evidence="7" id="KW-0965">Cell junction</keyword>
<evidence type="ECO:0000256" key="8">
    <source>
        <dbReference type="ARBA" id="ARBA00022989"/>
    </source>
</evidence>
<gene>
    <name evidence="12" type="primary">inx</name>
</gene>
<evidence type="ECO:0000256" key="12">
    <source>
        <dbReference type="RuleBase" id="RU010713"/>
    </source>
</evidence>
<comment type="caution">
    <text evidence="12">Lacks conserved residue(s) required for the propagation of feature annotation.</text>
</comment>
<reference evidence="14" key="1">
    <citation type="submission" date="2022-11" db="UniProtKB">
        <authorList>
            <consortium name="WormBaseParasite"/>
        </authorList>
    </citation>
    <scope>IDENTIFICATION</scope>
</reference>
<organism evidence="13 14">
    <name type="scientific">Acrobeloides nanus</name>
    <dbReference type="NCBI Taxonomy" id="290746"/>
    <lineage>
        <taxon>Eukaryota</taxon>
        <taxon>Metazoa</taxon>
        <taxon>Ecdysozoa</taxon>
        <taxon>Nematoda</taxon>
        <taxon>Chromadorea</taxon>
        <taxon>Rhabditida</taxon>
        <taxon>Tylenchina</taxon>
        <taxon>Cephalobomorpha</taxon>
        <taxon>Cephaloboidea</taxon>
        <taxon>Cephalobidae</taxon>
        <taxon>Acrobeloides</taxon>
    </lineage>
</organism>
<evidence type="ECO:0000256" key="11">
    <source>
        <dbReference type="ARBA" id="ARBA00023303"/>
    </source>
</evidence>
<dbReference type="Proteomes" id="UP000887540">
    <property type="component" value="Unplaced"/>
</dbReference>
<keyword evidence="5 12" id="KW-0812">Transmembrane</keyword>
<keyword evidence="8 12" id="KW-1133">Transmembrane helix</keyword>
<keyword evidence="11 12" id="KW-0407">Ion channel</keyword>
<feature type="transmembrane region" description="Helical" evidence="12">
    <location>
        <begin position="105"/>
        <end position="127"/>
    </location>
</feature>
<comment type="function">
    <text evidence="12">Structural component of the gap junctions.</text>
</comment>
<dbReference type="GO" id="GO:0005921">
    <property type="term" value="C:gap junction"/>
    <property type="evidence" value="ECO:0007669"/>
    <property type="project" value="UniProtKB-SubCell"/>
</dbReference>
<accession>A0A914D3G2</accession>
<dbReference type="GO" id="GO:0005886">
    <property type="term" value="C:plasma membrane"/>
    <property type="evidence" value="ECO:0007669"/>
    <property type="project" value="UniProtKB-SubCell"/>
</dbReference>
<evidence type="ECO:0000313" key="14">
    <source>
        <dbReference type="WBParaSite" id="ACRNAN_scaffold18288.g17515.t1"/>
    </source>
</evidence>
<dbReference type="Pfam" id="PF00876">
    <property type="entry name" value="Innexin"/>
    <property type="match status" value="1"/>
</dbReference>
<dbReference type="PROSITE" id="PS51013">
    <property type="entry name" value="PANNEXIN"/>
    <property type="match status" value="1"/>
</dbReference>
<keyword evidence="6" id="KW-0303">Gap junction</keyword>
<evidence type="ECO:0000256" key="3">
    <source>
        <dbReference type="ARBA" id="ARBA00022448"/>
    </source>
</evidence>
<dbReference type="PANTHER" id="PTHR11893">
    <property type="entry name" value="INNEXIN"/>
    <property type="match status" value="1"/>
</dbReference>
<dbReference type="GO" id="GO:0005243">
    <property type="term" value="F:gap junction channel activity"/>
    <property type="evidence" value="ECO:0007669"/>
    <property type="project" value="TreeGrafter"/>
</dbReference>
<evidence type="ECO:0000256" key="6">
    <source>
        <dbReference type="ARBA" id="ARBA00022868"/>
    </source>
</evidence>
<evidence type="ECO:0000256" key="9">
    <source>
        <dbReference type="ARBA" id="ARBA00023065"/>
    </source>
</evidence>
<dbReference type="AlphaFoldDB" id="A0A914D3G2"/>
<keyword evidence="10 12" id="KW-0472">Membrane</keyword>
<dbReference type="InterPro" id="IPR000990">
    <property type="entry name" value="Innexin"/>
</dbReference>
<dbReference type="PRINTS" id="PR01262">
    <property type="entry name" value="INNEXIN"/>
</dbReference>
<sequence>MARMVFSEVVGTLSFLQPQADDDISDRLHYYYTSTFLLVTAVLISLKMFGGRPIECWLPAEYKASWEDYTEIYCWARNTYWVPFHADFPVDDQDRESNMISYYQWTPFFLIICAFMFYSPCLVWRLLYDKSGIRLKDIVAFANDRTNIQPSMLIFHTYPGSYPGFGFRGGLNVFREC</sequence>
<name>A0A914D3G2_9BILA</name>
<keyword evidence="4" id="KW-1003">Cell membrane</keyword>
<evidence type="ECO:0000256" key="5">
    <source>
        <dbReference type="ARBA" id="ARBA00022692"/>
    </source>
</evidence>
<proteinExistence type="inferred from homology"/>
<dbReference type="WBParaSite" id="ACRNAN_scaffold18288.g17515.t1">
    <property type="protein sequence ID" value="ACRNAN_scaffold18288.g17515.t1"/>
    <property type="gene ID" value="ACRNAN_scaffold18288.g17515"/>
</dbReference>
<evidence type="ECO:0000313" key="13">
    <source>
        <dbReference type="Proteomes" id="UP000887540"/>
    </source>
</evidence>
<evidence type="ECO:0000256" key="7">
    <source>
        <dbReference type="ARBA" id="ARBA00022949"/>
    </source>
</evidence>
<keyword evidence="3 12" id="KW-0813">Transport</keyword>
<protein>
    <recommendedName>
        <fullName evidence="12">Innexin</fullName>
    </recommendedName>
</protein>
<dbReference type="PANTHER" id="PTHR11893:SF44">
    <property type="entry name" value="INNEXIN"/>
    <property type="match status" value="1"/>
</dbReference>